<organism evidence="2 3">
    <name type="scientific">Methylomonas koyamae</name>
    <dbReference type="NCBI Taxonomy" id="702114"/>
    <lineage>
        <taxon>Bacteria</taxon>
        <taxon>Pseudomonadati</taxon>
        <taxon>Pseudomonadota</taxon>
        <taxon>Gammaproteobacteria</taxon>
        <taxon>Methylococcales</taxon>
        <taxon>Methylococcaceae</taxon>
        <taxon>Methylomonas</taxon>
    </lineage>
</organism>
<dbReference type="RefSeq" id="WP_064040277.1">
    <property type="nucleotide sequence ID" value="NZ_LUUJ01000068.1"/>
</dbReference>
<evidence type="ECO:0000259" key="1">
    <source>
        <dbReference type="Pfam" id="PF20247"/>
    </source>
</evidence>
<proteinExistence type="predicted"/>
<protein>
    <recommendedName>
        <fullName evidence="1">DUF6602 domain-containing protein</fullName>
    </recommendedName>
</protein>
<comment type="caution">
    <text evidence="2">The sequence shown here is derived from an EMBL/GenBank/DDBJ whole genome shotgun (WGS) entry which is preliminary data.</text>
</comment>
<evidence type="ECO:0000313" key="3">
    <source>
        <dbReference type="Proteomes" id="UP000077857"/>
    </source>
</evidence>
<dbReference type="OrthoDB" id="3765434at2"/>
<dbReference type="Pfam" id="PF20247">
    <property type="entry name" value="DUF6602"/>
    <property type="match status" value="1"/>
</dbReference>
<name>A0A177NGY4_9GAMM</name>
<sequence length="317" mass="34326">MPAANQYQSLVRSRIASAIEQARQTSLLTHQGVKGAILETLIGQLFTPLLPADIGVGTGQIIESYGGTLSNQIDIVLYDRSILPPILYDGKLGIFPIEAVLYTIEVKTTLTANELKTAHESAEHLATKFGYQPGKKDEHGKTVQHSIEKARSVIFALNSDLSGTKGTEAERYKRIYGDSHAFLRAICVAGREYWFDNGDFWVGTKDHSQYDEILAFLGGVTNTYRSVASSRGYPALGSYIIPEFNSVVSVKSRDVESVSVTCESCSLVGQLVPKVPAANITVNGALVASEKCPRCGGTMRSAPGKYEFKDGKLLGQA</sequence>
<dbReference type="CDD" id="cd21173">
    <property type="entry name" value="NucC-like"/>
    <property type="match status" value="1"/>
</dbReference>
<dbReference type="AlphaFoldDB" id="A0A177NGY4"/>
<gene>
    <name evidence="2" type="ORF">A1507_11020</name>
</gene>
<reference evidence="2 3" key="1">
    <citation type="submission" date="2016-03" db="EMBL/GenBank/DDBJ databases">
        <authorList>
            <person name="Ploux O."/>
        </authorList>
    </citation>
    <scope>NUCLEOTIDE SEQUENCE [LARGE SCALE GENOMIC DNA]</scope>
    <source>
        <strain evidence="2 3">R-45378</strain>
    </source>
</reference>
<dbReference type="Proteomes" id="UP000077857">
    <property type="component" value="Unassembled WGS sequence"/>
</dbReference>
<dbReference type="InterPro" id="IPR046537">
    <property type="entry name" value="DUF6602"/>
</dbReference>
<evidence type="ECO:0000313" key="2">
    <source>
        <dbReference type="EMBL" id="OAI17308.1"/>
    </source>
</evidence>
<feature type="domain" description="DUF6602" evidence="1">
    <location>
        <begin position="24"/>
        <end position="124"/>
    </location>
</feature>
<accession>A0A177NGY4</accession>
<dbReference type="EMBL" id="LUUJ01000068">
    <property type="protein sequence ID" value="OAI17308.1"/>
    <property type="molecule type" value="Genomic_DNA"/>
</dbReference>